<sequence>MHVPCAQGSHEQLAGQKDGHVLIRKSIGVLYCSYGNNGIVMVTMSNNVLSNNIYVLFGLEEKRILNFKRHYRLYNDRDSYEPSSHINFPSEYDSKIKIHKIHTNNTVKFYINNFKEVQRQNPSINNRDMSKYSRQRLKITSKEQQQQCLFNHTMVKGI</sequence>
<evidence type="ECO:0000313" key="1">
    <source>
        <dbReference type="EMBL" id="KNC22545.1"/>
    </source>
</evidence>
<gene>
    <name evidence="1" type="ORF">FF38_13473</name>
</gene>
<dbReference type="AlphaFoldDB" id="A0A0L0BR40"/>
<organism evidence="1 2">
    <name type="scientific">Lucilia cuprina</name>
    <name type="common">Green bottle fly</name>
    <name type="synonym">Australian sheep blowfly</name>
    <dbReference type="NCBI Taxonomy" id="7375"/>
    <lineage>
        <taxon>Eukaryota</taxon>
        <taxon>Metazoa</taxon>
        <taxon>Ecdysozoa</taxon>
        <taxon>Arthropoda</taxon>
        <taxon>Hexapoda</taxon>
        <taxon>Insecta</taxon>
        <taxon>Pterygota</taxon>
        <taxon>Neoptera</taxon>
        <taxon>Endopterygota</taxon>
        <taxon>Diptera</taxon>
        <taxon>Brachycera</taxon>
        <taxon>Muscomorpha</taxon>
        <taxon>Oestroidea</taxon>
        <taxon>Calliphoridae</taxon>
        <taxon>Luciliinae</taxon>
        <taxon>Lucilia</taxon>
    </lineage>
</organism>
<accession>A0A0L0BR40</accession>
<proteinExistence type="predicted"/>
<dbReference type="Proteomes" id="UP000037069">
    <property type="component" value="Unassembled WGS sequence"/>
</dbReference>
<keyword evidence="2" id="KW-1185">Reference proteome</keyword>
<dbReference type="EMBL" id="JRES01001482">
    <property type="protein sequence ID" value="KNC22545.1"/>
    <property type="molecule type" value="Genomic_DNA"/>
</dbReference>
<comment type="caution">
    <text evidence="1">The sequence shown here is derived from an EMBL/GenBank/DDBJ whole genome shotgun (WGS) entry which is preliminary data.</text>
</comment>
<name>A0A0L0BR40_LUCCU</name>
<reference evidence="1 2" key="1">
    <citation type="journal article" date="2015" name="Nat. Commun.">
        <title>Lucilia cuprina genome unlocks parasitic fly biology to underpin future interventions.</title>
        <authorList>
            <person name="Anstead C.A."/>
            <person name="Korhonen P.K."/>
            <person name="Young N.D."/>
            <person name="Hall R.S."/>
            <person name="Jex A.R."/>
            <person name="Murali S.C."/>
            <person name="Hughes D.S."/>
            <person name="Lee S.F."/>
            <person name="Perry T."/>
            <person name="Stroehlein A.J."/>
            <person name="Ansell B.R."/>
            <person name="Breugelmans B."/>
            <person name="Hofmann A."/>
            <person name="Qu J."/>
            <person name="Dugan S."/>
            <person name="Lee S.L."/>
            <person name="Chao H."/>
            <person name="Dinh H."/>
            <person name="Han Y."/>
            <person name="Doddapaneni H.V."/>
            <person name="Worley K.C."/>
            <person name="Muzny D.M."/>
            <person name="Ioannidis P."/>
            <person name="Waterhouse R.M."/>
            <person name="Zdobnov E.M."/>
            <person name="James P.J."/>
            <person name="Bagnall N.H."/>
            <person name="Kotze A.C."/>
            <person name="Gibbs R.A."/>
            <person name="Richards S."/>
            <person name="Batterham P."/>
            <person name="Gasser R.B."/>
        </authorList>
    </citation>
    <scope>NUCLEOTIDE SEQUENCE [LARGE SCALE GENOMIC DNA]</scope>
    <source>
        <strain evidence="1 2">LS</strain>
        <tissue evidence="1">Full body</tissue>
    </source>
</reference>
<protein>
    <submittedName>
        <fullName evidence="1">Uncharacterized protein</fullName>
    </submittedName>
</protein>
<evidence type="ECO:0000313" key="2">
    <source>
        <dbReference type="Proteomes" id="UP000037069"/>
    </source>
</evidence>